<dbReference type="RefSeq" id="WP_289446331.1">
    <property type="nucleotide sequence ID" value="NZ_JAUCGR010000002.1"/>
</dbReference>
<evidence type="ECO:0000259" key="2">
    <source>
        <dbReference type="Pfam" id="PF03795"/>
    </source>
</evidence>
<dbReference type="Gene3D" id="3.30.70.1060">
    <property type="entry name" value="Dimeric alpha+beta barrel"/>
    <property type="match status" value="1"/>
</dbReference>
<comment type="similarity">
    <text evidence="1">Belongs to the YciI family.</text>
</comment>
<dbReference type="Pfam" id="PF03795">
    <property type="entry name" value="YCII"/>
    <property type="match status" value="1"/>
</dbReference>
<evidence type="ECO:0000256" key="1">
    <source>
        <dbReference type="ARBA" id="ARBA00007689"/>
    </source>
</evidence>
<evidence type="ECO:0000313" key="3">
    <source>
        <dbReference type="EMBL" id="MDM7831080.1"/>
    </source>
</evidence>
<dbReference type="SUPFAM" id="SSF54909">
    <property type="entry name" value="Dimeric alpha+beta barrel"/>
    <property type="match status" value="1"/>
</dbReference>
<dbReference type="PANTHER" id="PTHR37828:SF1">
    <property type="entry name" value="YCII-RELATED DOMAIN-CONTAINING PROTEIN"/>
    <property type="match status" value="1"/>
</dbReference>
<sequence length="96" mass="10731">MTIYAVRYTYDERADVRDRVRPEHRDYLRVLEDEGTLLASGPFADGEPEALLVFRVEDTAALDTALAGDPFAREGIIAGVEVREWTVVRGPWAPPA</sequence>
<proteinExistence type="inferred from homology"/>
<comment type="caution">
    <text evidence="3">The sequence shown here is derived from an EMBL/GenBank/DDBJ whole genome shotgun (WGS) entry which is preliminary data.</text>
</comment>
<organism evidence="3 4">
    <name type="scientific">Cellulomonas edaphi</name>
    <dbReference type="NCBI Taxonomy" id="3053468"/>
    <lineage>
        <taxon>Bacteria</taxon>
        <taxon>Bacillati</taxon>
        <taxon>Actinomycetota</taxon>
        <taxon>Actinomycetes</taxon>
        <taxon>Micrococcales</taxon>
        <taxon>Cellulomonadaceae</taxon>
        <taxon>Cellulomonas</taxon>
    </lineage>
</organism>
<dbReference type="InterPro" id="IPR011008">
    <property type="entry name" value="Dimeric_a/b-barrel"/>
</dbReference>
<accession>A0ABT7S652</accession>
<evidence type="ECO:0000313" key="4">
    <source>
        <dbReference type="Proteomes" id="UP001321453"/>
    </source>
</evidence>
<reference evidence="3 4" key="1">
    <citation type="submission" date="2023-06" db="EMBL/GenBank/DDBJ databases">
        <title>Cellulomonas sp. MW9 Whole genome sequence.</title>
        <authorList>
            <person name="Park S."/>
        </authorList>
    </citation>
    <scope>NUCLEOTIDE SEQUENCE [LARGE SCALE GENOMIC DNA]</scope>
    <source>
        <strain evidence="3 4">MW9</strain>
    </source>
</reference>
<keyword evidence="4" id="KW-1185">Reference proteome</keyword>
<dbReference type="InterPro" id="IPR005545">
    <property type="entry name" value="YCII"/>
</dbReference>
<gene>
    <name evidence="3" type="ORF">QRT05_07020</name>
</gene>
<protein>
    <submittedName>
        <fullName evidence="3">YciI family protein</fullName>
    </submittedName>
</protein>
<name>A0ABT7S652_9CELL</name>
<dbReference type="EMBL" id="JAUCGR010000002">
    <property type="protein sequence ID" value="MDM7831080.1"/>
    <property type="molecule type" value="Genomic_DNA"/>
</dbReference>
<dbReference type="PANTHER" id="PTHR37828">
    <property type="entry name" value="GSR2449 PROTEIN"/>
    <property type="match status" value="1"/>
</dbReference>
<feature type="domain" description="YCII-related" evidence="2">
    <location>
        <begin position="6"/>
        <end position="86"/>
    </location>
</feature>
<dbReference type="Proteomes" id="UP001321453">
    <property type="component" value="Unassembled WGS sequence"/>
</dbReference>